<evidence type="ECO:0000256" key="1">
    <source>
        <dbReference type="PROSITE-ProRule" id="PRU00497"/>
    </source>
</evidence>
<keyword evidence="1" id="KW-0193">Cuticle</keyword>
<dbReference type="AlphaFoldDB" id="A0AAV4SAT0"/>
<dbReference type="Pfam" id="PF00379">
    <property type="entry name" value="Chitin_bind_4"/>
    <property type="match status" value="1"/>
</dbReference>
<dbReference type="GO" id="GO:0042302">
    <property type="term" value="F:structural constituent of cuticle"/>
    <property type="evidence" value="ECO:0007669"/>
    <property type="project" value="UniProtKB-UniRule"/>
</dbReference>
<dbReference type="Proteomes" id="UP001054837">
    <property type="component" value="Unassembled WGS sequence"/>
</dbReference>
<dbReference type="PROSITE" id="PS51155">
    <property type="entry name" value="CHIT_BIND_RR_2"/>
    <property type="match status" value="1"/>
</dbReference>
<dbReference type="EMBL" id="BPLQ01007491">
    <property type="protein sequence ID" value="GIY30434.1"/>
    <property type="molecule type" value="Genomic_DNA"/>
</dbReference>
<accession>A0AAV4SAT0</accession>
<proteinExistence type="predicted"/>
<gene>
    <name evidence="2" type="primary">AVEN_44186_1</name>
    <name evidence="2" type="ORF">CDAR_375901</name>
</gene>
<name>A0AAV4SAT0_9ARAC</name>
<comment type="caution">
    <text evidence="2">The sequence shown here is derived from an EMBL/GenBank/DDBJ whole genome shotgun (WGS) entry which is preliminary data.</text>
</comment>
<organism evidence="2 3">
    <name type="scientific">Caerostris darwini</name>
    <dbReference type="NCBI Taxonomy" id="1538125"/>
    <lineage>
        <taxon>Eukaryota</taxon>
        <taxon>Metazoa</taxon>
        <taxon>Ecdysozoa</taxon>
        <taxon>Arthropoda</taxon>
        <taxon>Chelicerata</taxon>
        <taxon>Arachnida</taxon>
        <taxon>Araneae</taxon>
        <taxon>Araneomorphae</taxon>
        <taxon>Entelegynae</taxon>
        <taxon>Araneoidea</taxon>
        <taxon>Araneidae</taxon>
        <taxon>Caerostris</taxon>
    </lineage>
</organism>
<evidence type="ECO:0000313" key="3">
    <source>
        <dbReference type="Proteomes" id="UP001054837"/>
    </source>
</evidence>
<protein>
    <submittedName>
        <fullName evidence="2">Uncharacterized protein</fullName>
    </submittedName>
</protein>
<dbReference type="InterPro" id="IPR000618">
    <property type="entry name" value="Insect_cuticle"/>
</dbReference>
<reference evidence="2 3" key="1">
    <citation type="submission" date="2021-06" db="EMBL/GenBank/DDBJ databases">
        <title>Caerostris darwini draft genome.</title>
        <authorList>
            <person name="Kono N."/>
            <person name="Arakawa K."/>
        </authorList>
    </citation>
    <scope>NUCLEOTIDE SEQUENCE [LARGE SCALE GENOMIC DNA]</scope>
</reference>
<evidence type="ECO:0000313" key="2">
    <source>
        <dbReference type="EMBL" id="GIY30434.1"/>
    </source>
</evidence>
<keyword evidence="3" id="KW-1185">Reference proteome</keyword>
<sequence length="123" mass="13610">MISEKYIQSYREDKTGKFNIKYVAPKPFAVAYQADGDGGASFRSEEGDARGSYGYRDDQGLYRLVENSAGQGGFQAAVKTNEPVVDGKENPADIIMNVQQAPEAIQDKYTRVFTGFGEALYFK</sequence>